<evidence type="ECO:0000313" key="2">
    <source>
        <dbReference type="Proteomes" id="UP000507470"/>
    </source>
</evidence>
<evidence type="ECO:0000313" key="1">
    <source>
        <dbReference type="EMBL" id="CAC5404636.1"/>
    </source>
</evidence>
<dbReference type="AlphaFoldDB" id="A0A6J8D9I0"/>
<proteinExistence type="predicted"/>
<accession>A0A6J8D9I0</accession>
<protein>
    <submittedName>
        <fullName evidence="1">Uncharacterized protein</fullName>
    </submittedName>
</protein>
<reference evidence="1 2" key="1">
    <citation type="submission" date="2020-06" db="EMBL/GenBank/DDBJ databases">
        <authorList>
            <person name="Li R."/>
            <person name="Bekaert M."/>
        </authorList>
    </citation>
    <scope>NUCLEOTIDE SEQUENCE [LARGE SCALE GENOMIC DNA]</scope>
    <source>
        <strain evidence="2">wild</strain>
    </source>
</reference>
<gene>
    <name evidence="1" type="ORF">MCOR_38398</name>
</gene>
<dbReference type="Proteomes" id="UP000507470">
    <property type="component" value="Unassembled WGS sequence"/>
</dbReference>
<dbReference type="EMBL" id="CACVKT020006997">
    <property type="protein sequence ID" value="CAC5404636.1"/>
    <property type="molecule type" value="Genomic_DNA"/>
</dbReference>
<dbReference type="OrthoDB" id="6130713at2759"/>
<name>A0A6J8D9I0_MYTCO</name>
<keyword evidence="2" id="KW-1185">Reference proteome</keyword>
<organism evidence="1 2">
    <name type="scientific">Mytilus coruscus</name>
    <name type="common">Sea mussel</name>
    <dbReference type="NCBI Taxonomy" id="42192"/>
    <lineage>
        <taxon>Eukaryota</taxon>
        <taxon>Metazoa</taxon>
        <taxon>Spiralia</taxon>
        <taxon>Lophotrochozoa</taxon>
        <taxon>Mollusca</taxon>
        <taxon>Bivalvia</taxon>
        <taxon>Autobranchia</taxon>
        <taxon>Pteriomorphia</taxon>
        <taxon>Mytilida</taxon>
        <taxon>Mytiloidea</taxon>
        <taxon>Mytilidae</taxon>
        <taxon>Mytilinae</taxon>
        <taxon>Mytilus</taxon>
    </lineage>
</organism>
<sequence length="173" mass="19652">MGRYKKPQHEQPATEGICKPCRTSHPSVISTRSQMYRTATCRDDTESIELANLAFFFPTQSTATLSSHEEWEPEMSCLEKNNDYSCGECGLTFVCLHEYNIQQDIGNHNVGHTDRVKVFWSSKCTNIKESMTSVLSKSTDQTSQTAQCTLNTGWSLKGKRINKRFSIVSKTFY</sequence>